<keyword evidence="2" id="KW-1185">Reference proteome</keyword>
<organism evidence="1 2">
    <name type="scientific">Oryza sativa subsp. indica</name>
    <name type="common">Rice</name>
    <dbReference type="NCBI Taxonomy" id="39946"/>
    <lineage>
        <taxon>Eukaryota</taxon>
        <taxon>Viridiplantae</taxon>
        <taxon>Streptophyta</taxon>
        <taxon>Embryophyta</taxon>
        <taxon>Tracheophyta</taxon>
        <taxon>Spermatophyta</taxon>
        <taxon>Magnoliopsida</taxon>
        <taxon>Liliopsida</taxon>
        <taxon>Poales</taxon>
        <taxon>Poaceae</taxon>
        <taxon>BOP clade</taxon>
        <taxon>Oryzoideae</taxon>
        <taxon>Oryzeae</taxon>
        <taxon>Oryzinae</taxon>
        <taxon>Oryza</taxon>
        <taxon>Oryza sativa</taxon>
    </lineage>
</organism>
<evidence type="ECO:0000313" key="2">
    <source>
        <dbReference type="Proteomes" id="UP000007015"/>
    </source>
</evidence>
<gene>
    <name evidence="1" type="ORF">OsI_07949</name>
</gene>
<dbReference type="Gramene" id="BGIOSGA006105-TA">
    <property type="protein sequence ID" value="BGIOSGA006105-PA"/>
    <property type="gene ID" value="BGIOSGA006105"/>
</dbReference>
<dbReference type="HOGENOM" id="CLU_1920563_0_0_1"/>
<dbReference type="Proteomes" id="UP000007015">
    <property type="component" value="Chromosome 2"/>
</dbReference>
<sequence>MVAQRRRPSRRRVGGMKPKRRRSLLFTAVVRGSVDRLHGGSGLAQDAGWMVESVSNSQGTSSRALQKLGRLESWREIMRKFWQAAEERAVLHSTPIWVGTASPSTCWAQTELPREWSIFYWALRPAVCGRGG</sequence>
<dbReference type="AlphaFoldDB" id="A2X6V8"/>
<evidence type="ECO:0000313" key="1">
    <source>
        <dbReference type="EMBL" id="EAY86568.1"/>
    </source>
</evidence>
<proteinExistence type="predicted"/>
<name>A2X6V8_ORYSI</name>
<accession>A2X6V8</accession>
<protein>
    <submittedName>
        <fullName evidence="1">Uncharacterized protein</fullName>
    </submittedName>
</protein>
<reference evidence="1 2" key="1">
    <citation type="journal article" date="2005" name="PLoS Biol.">
        <title>The genomes of Oryza sativa: a history of duplications.</title>
        <authorList>
            <person name="Yu J."/>
            <person name="Wang J."/>
            <person name="Lin W."/>
            <person name="Li S."/>
            <person name="Li H."/>
            <person name="Zhou J."/>
            <person name="Ni P."/>
            <person name="Dong W."/>
            <person name="Hu S."/>
            <person name="Zeng C."/>
            <person name="Zhang J."/>
            <person name="Zhang Y."/>
            <person name="Li R."/>
            <person name="Xu Z."/>
            <person name="Li S."/>
            <person name="Li X."/>
            <person name="Zheng H."/>
            <person name="Cong L."/>
            <person name="Lin L."/>
            <person name="Yin J."/>
            <person name="Geng J."/>
            <person name="Li G."/>
            <person name="Shi J."/>
            <person name="Liu J."/>
            <person name="Lv H."/>
            <person name="Li J."/>
            <person name="Wang J."/>
            <person name="Deng Y."/>
            <person name="Ran L."/>
            <person name="Shi X."/>
            <person name="Wang X."/>
            <person name="Wu Q."/>
            <person name="Li C."/>
            <person name="Ren X."/>
            <person name="Wang J."/>
            <person name="Wang X."/>
            <person name="Li D."/>
            <person name="Liu D."/>
            <person name="Zhang X."/>
            <person name="Ji Z."/>
            <person name="Zhao W."/>
            <person name="Sun Y."/>
            <person name="Zhang Z."/>
            <person name="Bao J."/>
            <person name="Han Y."/>
            <person name="Dong L."/>
            <person name="Ji J."/>
            <person name="Chen P."/>
            <person name="Wu S."/>
            <person name="Liu J."/>
            <person name="Xiao Y."/>
            <person name="Bu D."/>
            <person name="Tan J."/>
            <person name="Yang L."/>
            <person name="Ye C."/>
            <person name="Zhang J."/>
            <person name="Xu J."/>
            <person name="Zhou Y."/>
            <person name="Yu Y."/>
            <person name="Zhang B."/>
            <person name="Zhuang S."/>
            <person name="Wei H."/>
            <person name="Liu B."/>
            <person name="Lei M."/>
            <person name="Yu H."/>
            <person name="Li Y."/>
            <person name="Xu H."/>
            <person name="Wei S."/>
            <person name="He X."/>
            <person name="Fang L."/>
            <person name="Zhang Z."/>
            <person name="Zhang Y."/>
            <person name="Huang X."/>
            <person name="Su Z."/>
            <person name="Tong W."/>
            <person name="Li J."/>
            <person name="Tong Z."/>
            <person name="Li S."/>
            <person name="Ye J."/>
            <person name="Wang L."/>
            <person name="Fang L."/>
            <person name="Lei T."/>
            <person name="Chen C."/>
            <person name="Chen H."/>
            <person name="Xu Z."/>
            <person name="Li H."/>
            <person name="Huang H."/>
            <person name="Zhang F."/>
            <person name="Xu H."/>
            <person name="Li N."/>
            <person name="Zhao C."/>
            <person name="Li S."/>
            <person name="Dong L."/>
            <person name="Huang Y."/>
            <person name="Li L."/>
            <person name="Xi Y."/>
            <person name="Qi Q."/>
            <person name="Li W."/>
            <person name="Zhang B."/>
            <person name="Hu W."/>
            <person name="Zhang Y."/>
            <person name="Tian X."/>
            <person name="Jiao Y."/>
            <person name="Liang X."/>
            <person name="Jin J."/>
            <person name="Gao L."/>
            <person name="Zheng W."/>
            <person name="Hao B."/>
            <person name="Liu S."/>
            <person name="Wang W."/>
            <person name="Yuan L."/>
            <person name="Cao M."/>
            <person name="McDermott J."/>
            <person name="Samudrala R."/>
            <person name="Wang J."/>
            <person name="Wong G.K."/>
            <person name="Yang H."/>
        </authorList>
    </citation>
    <scope>NUCLEOTIDE SEQUENCE [LARGE SCALE GENOMIC DNA]</scope>
    <source>
        <strain evidence="2">cv. 93-11</strain>
    </source>
</reference>
<dbReference type="EMBL" id="CM000127">
    <property type="protein sequence ID" value="EAY86568.1"/>
    <property type="molecule type" value="Genomic_DNA"/>
</dbReference>